<reference evidence="11" key="1">
    <citation type="submission" date="2021-02" db="EMBL/GenBank/DDBJ databases">
        <title>Genome sequence of Rhodospirillales sp. strain TMPK1 isolated from soil.</title>
        <authorList>
            <person name="Nakai R."/>
            <person name="Kusada H."/>
            <person name="Tamaki H."/>
        </authorList>
    </citation>
    <scope>NUCLEOTIDE SEQUENCE</scope>
    <source>
        <strain evidence="11">TMPK1</strain>
    </source>
</reference>
<dbReference type="InterPro" id="IPR032828">
    <property type="entry name" value="PolyA_RNA-bd"/>
</dbReference>
<dbReference type="PANTHER" id="PTHR46173:SF1">
    <property type="entry name" value="CCA TRNA NUCLEOTIDYLTRANSFERASE 1, MITOCHONDRIAL"/>
    <property type="match status" value="1"/>
</dbReference>
<keyword evidence="3" id="KW-0819">tRNA processing</keyword>
<dbReference type="PANTHER" id="PTHR46173">
    <property type="entry name" value="CCA TRNA NUCLEOTIDYLTRANSFERASE 1, MITOCHONDRIAL"/>
    <property type="match status" value="1"/>
</dbReference>
<evidence type="ECO:0000256" key="3">
    <source>
        <dbReference type="ARBA" id="ARBA00022694"/>
    </source>
</evidence>
<dbReference type="GO" id="GO:0000166">
    <property type="term" value="F:nucleotide binding"/>
    <property type="evidence" value="ECO:0007669"/>
    <property type="project" value="UniProtKB-KW"/>
</dbReference>
<dbReference type="Pfam" id="PF01743">
    <property type="entry name" value="PolyA_pol"/>
    <property type="match status" value="1"/>
</dbReference>
<sequence length="401" mass="44267">MKEDVPELAARAGAVLDAFGATPIRFVGGCVRDALLEREPTDLDLATPATPQDVMRILGEAKIRAIPTGVEHGTITAIVDGRPFEITTLRRDVETDGRHAVVAFTDDWREDAARRDFTINALSADRSGFVYDYFGGLEDLTHRRVRFVGYADERIQEDYLRILRFYRFSAWYAASFDTEGRAACAANVDGLARLSGERVRSELWKLLAAPRAAEAWRAMRVDGVVAGLVPQATDVACLERVVATGEGDHVTRFAALLPMMEAAPLDEIEDRLRLSRAERTRLNGARFDGLAARRALVAQNQFARALYGTPLLPLVDAVLIDSGIRADRAAEFARFASNWTSPRFPLSGNDFQNVGIKPGPELGALLRELESWWVERDFAPSRTDLLDRLAKIVQAGGALRA</sequence>
<gene>
    <name evidence="11" type="ORF">TMPK1_24910</name>
</gene>
<comment type="cofactor">
    <cofactor evidence="1">
        <name>Mg(2+)</name>
        <dbReference type="ChEBI" id="CHEBI:18420"/>
    </cofactor>
</comment>
<comment type="caution">
    <text evidence="11">The sequence shown here is derived from an EMBL/GenBank/DDBJ whole genome shotgun (WGS) entry which is preliminary data.</text>
</comment>
<dbReference type="CDD" id="cd05398">
    <property type="entry name" value="NT_ClassII-CCAase"/>
    <property type="match status" value="1"/>
</dbReference>
<evidence type="ECO:0000313" key="11">
    <source>
        <dbReference type="EMBL" id="GIL40254.1"/>
    </source>
</evidence>
<evidence type="ECO:0000256" key="7">
    <source>
        <dbReference type="ARBA" id="ARBA00022842"/>
    </source>
</evidence>
<keyword evidence="7" id="KW-0460">Magnesium</keyword>
<protein>
    <submittedName>
        <fullName evidence="11">Cytidine(C)-cytidine(C)-adenosine (A)]-adding enzyme</fullName>
    </submittedName>
</protein>
<proteinExistence type="inferred from homology"/>
<keyword evidence="4" id="KW-0548">Nucleotidyltransferase</keyword>
<dbReference type="Gene3D" id="1.10.3090.10">
    <property type="entry name" value="cca-adding enzyme, domain 2"/>
    <property type="match status" value="1"/>
</dbReference>
<keyword evidence="12" id="KW-1185">Reference proteome</keyword>
<dbReference type="InterPro" id="IPR002646">
    <property type="entry name" value="PolA_pol_head_dom"/>
</dbReference>
<keyword evidence="6" id="KW-0547">Nucleotide-binding</keyword>
<dbReference type="SUPFAM" id="SSF81301">
    <property type="entry name" value="Nucleotidyltransferase"/>
    <property type="match status" value="1"/>
</dbReference>
<dbReference type="GO" id="GO:0000049">
    <property type="term" value="F:tRNA binding"/>
    <property type="evidence" value="ECO:0007669"/>
    <property type="project" value="TreeGrafter"/>
</dbReference>
<keyword evidence="8" id="KW-0694">RNA-binding</keyword>
<evidence type="ECO:0000256" key="6">
    <source>
        <dbReference type="ARBA" id="ARBA00022741"/>
    </source>
</evidence>
<dbReference type="InterPro" id="IPR043519">
    <property type="entry name" value="NT_sf"/>
</dbReference>
<dbReference type="EMBL" id="BOPV01000001">
    <property type="protein sequence ID" value="GIL40254.1"/>
    <property type="molecule type" value="Genomic_DNA"/>
</dbReference>
<dbReference type="GO" id="GO:0046872">
    <property type="term" value="F:metal ion binding"/>
    <property type="evidence" value="ECO:0007669"/>
    <property type="project" value="UniProtKB-KW"/>
</dbReference>
<evidence type="ECO:0000256" key="5">
    <source>
        <dbReference type="ARBA" id="ARBA00022723"/>
    </source>
</evidence>
<dbReference type="GO" id="GO:0016779">
    <property type="term" value="F:nucleotidyltransferase activity"/>
    <property type="evidence" value="ECO:0007669"/>
    <property type="project" value="UniProtKB-KW"/>
</dbReference>
<name>A0A8S8XC44_9PROT</name>
<dbReference type="Proteomes" id="UP000681075">
    <property type="component" value="Unassembled WGS sequence"/>
</dbReference>
<dbReference type="Gene3D" id="3.30.460.10">
    <property type="entry name" value="Beta Polymerase, domain 2"/>
    <property type="match status" value="1"/>
</dbReference>
<dbReference type="AlphaFoldDB" id="A0A8S8XC44"/>
<evidence type="ECO:0000259" key="10">
    <source>
        <dbReference type="Pfam" id="PF12627"/>
    </source>
</evidence>
<keyword evidence="5" id="KW-0479">Metal-binding</keyword>
<evidence type="ECO:0000256" key="4">
    <source>
        <dbReference type="ARBA" id="ARBA00022695"/>
    </source>
</evidence>
<evidence type="ECO:0000256" key="2">
    <source>
        <dbReference type="ARBA" id="ARBA00022679"/>
    </source>
</evidence>
<evidence type="ECO:0000256" key="8">
    <source>
        <dbReference type="RuleBase" id="RU003953"/>
    </source>
</evidence>
<dbReference type="GO" id="GO:0008033">
    <property type="term" value="P:tRNA processing"/>
    <property type="evidence" value="ECO:0007669"/>
    <property type="project" value="UniProtKB-KW"/>
</dbReference>
<dbReference type="Pfam" id="PF12627">
    <property type="entry name" value="PolyA_pol_RNAbd"/>
    <property type="match status" value="1"/>
</dbReference>
<feature type="domain" description="Poly A polymerase head" evidence="9">
    <location>
        <begin position="25"/>
        <end position="146"/>
    </location>
</feature>
<accession>A0A8S8XC44</accession>
<dbReference type="InterPro" id="IPR050264">
    <property type="entry name" value="Bact_CCA-adding_enz_type3_sf"/>
</dbReference>
<evidence type="ECO:0000259" key="9">
    <source>
        <dbReference type="Pfam" id="PF01743"/>
    </source>
</evidence>
<dbReference type="SUPFAM" id="SSF81891">
    <property type="entry name" value="Poly A polymerase C-terminal region-like"/>
    <property type="match status" value="1"/>
</dbReference>
<keyword evidence="2 8" id="KW-0808">Transferase</keyword>
<organism evidence="11 12">
    <name type="scientific">Roseiterribacter gracilis</name>
    <dbReference type="NCBI Taxonomy" id="2812848"/>
    <lineage>
        <taxon>Bacteria</taxon>
        <taxon>Pseudomonadati</taxon>
        <taxon>Pseudomonadota</taxon>
        <taxon>Alphaproteobacteria</taxon>
        <taxon>Rhodospirillales</taxon>
        <taxon>Roseiterribacteraceae</taxon>
        <taxon>Roseiterribacter</taxon>
    </lineage>
</organism>
<comment type="similarity">
    <text evidence="8">Belongs to the tRNA nucleotidyltransferase/poly(A) polymerase family.</text>
</comment>
<dbReference type="RefSeq" id="WP_420243361.1">
    <property type="nucleotide sequence ID" value="NZ_BOPV01000001.1"/>
</dbReference>
<evidence type="ECO:0000313" key="12">
    <source>
        <dbReference type="Proteomes" id="UP000681075"/>
    </source>
</evidence>
<feature type="domain" description="tRNA nucleotidyltransferase/poly(A) polymerase RNA and SrmB- binding" evidence="10">
    <location>
        <begin position="177"/>
        <end position="232"/>
    </location>
</feature>
<evidence type="ECO:0000256" key="1">
    <source>
        <dbReference type="ARBA" id="ARBA00001946"/>
    </source>
</evidence>